<keyword evidence="4 11" id="KW-0547">Nucleotide-binding</keyword>
<dbReference type="Proteomes" id="UP001500339">
    <property type="component" value="Unassembled WGS sequence"/>
</dbReference>
<dbReference type="PANTHER" id="PTHR30580">
    <property type="entry name" value="PRIMOSOMAL PROTEIN N"/>
    <property type="match status" value="1"/>
</dbReference>
<feature type="binding site" evidence="11">
    <location>
        <position position="440"/>
    </location>
    <ligand>
        <name>Zn(2+)</name>
        <dbReference type="ChEBI" id="CHEBI:29105"/>
        <label>1</label>
    </ligand>
</feature>
<dbReference type="SUPFAM" id="SSF52540">
    <property type="entry name" value="P-loop containing nucleoside triphosphate hydrolases"/>
    <property type="match status" value="1"/>
</dbReference>
<feature type="domain" description="Helicase C-terminal" evidence="13">
    <location>
        <begin position="472"/>
        <end position="646"/>
    </location>
</feature>
<keyword evidence="1 11" id="KW-0639">Primosome</keyword>
<dbReference type="SMART" id="SM00487">
    <property type="entry name" value="DEXDc"/>
    <property type="match status" value="1"/>
</dbReference>
<evidence type="ECO:0000259" key="12">
    <source>
        <dbReference type="PROSITE" id="PS51192"/>
    </source>
</evidence>
<evidence type="ECO:0000259" key="13">
    <source>
        <dbReference type="PROSITE" id="PS51194"/>
    </source>
</evidence>
<feature type="binding site" evidence="11">
    <location>
        <position position="446"/>
    </location>
    <ligand>
        <name>Zn(2+)</name>
        <dbReference type="ChEBI" id="CHEBI:29105"/>
        <label>2</label>
    </ligand>
</feature>
<organism evidence="14 15">
    <name type="scientific">Clostridium malenominatum</name>
    <dbReference type="NCBI Taxonomy" id="1539"/>
    <lineage>
        <taxon>Bacteria</taxon>
        <taxon>Bacillati</taxon>
        <taxon>Bacillota</taxon>
        <taxon>Clostridia</taxon>
        <taxon>Eubacteriales</taxon>
        <taxon>Clostridiaceae</taxon>
        <taxon>Clostridium</taxon>
    </lineage>
</organism>
<evidence type="ECO:0000256" key="5">
    <source>
        <dbReference type="ARBA" id="ARBA00022801"/>
    </source>
</evidence>
<feature type="binding site" evidence="11">
    <location>
        <position position="449"/>
    </location>
    <ligand>
        <name>Zn(2+)</name>
        <dbReference type="ChEBI" id="CHEBI:29105"/>
        <label>2</label>
    </ligand>
</feature>
<evidence type="ECO:0000313" key="14">
    <source>
        <dbReference type="EMBL" id="GAA0722757.1"/>
    </source>
</evidence>
<dbReference type="InterPro" id="IPR041236">
    <property type="entry name" value="PriA_C"/>
</dbReference>
<keyword evidence="2 11" id="KW-0235">DNA replication</keyword>
<comment type="catalytic activity">
    <reaction evidence="11">
        <text>Couples ATP hydrolysis with the unwinding of duplex DNA by translocating in the 3'-5' direction.</text>
        <dbReference type="EC" id="5.6.2.4"/>
    </reaction>
</comment>
<dbReference type="CDD" id="cd17929">
    <property type="entry name" value="DEXHc_priA"/>
    <property type="match status" value="1"/>
</dbReference>
<evidence type="ECO:0000256" key="1">
    <source>
        <dbReference type="ARBA" id="ARBA00022515"/>
    </source>
</evidence>
<evidence type="ECO:0000256" key="9">
    <source>
        <dbReference type="ARBA" id="ARBA00023125"/>
    </source>
</evidence>
<evidence type="ECO:0000256" key="2">
    <source>
        <dbReference type="ARBA" id="ARBA00022705"/>
    </source>
</evidence>
<protein>
    <recommendedName>
        <fullName evidence="11">Replication restart protein PriA</fullName>
    </recommendedName>
    <alternativeName>
        <fullName evidence="11">ATP-dependent DNA helicase PriA</fullName>
        <ecNumber evidence="11">5.6.2.4</ecNumber>
    </alternativeName>
    <alternativeName>
        <fullName evidence="11">DNA 3'-5' helicase PriA</fullName>
    </alternativeName>
</protein>
<dbReference type="PROSITE" id="PS51194">
    <property type="entry name" value="HELICASE_CTER"/>
    <property type="match status" value="1"/>
</dbReference>
<comment type="caution">
    <text evidence="14">The sequence shown here is derived from an EMBL/GenBank/DDBJ whole genome shotgun (WGS) entry which is preliminary data.</text>
</comment>
<dbReference type="RefSeq" id="WP_343768309.1">
    <property type="nucleotide sequence ID" value="NZ_BAAACF010000001.1"/>
</dbReference>
<reference evidence="14 15" key="1">
    <citation type="journal article" date="2019" name="Int. J. Syst. Evol. Microbiol.">
        <title>The Global Catalogue of Microorganisms (GCM) 10K type strain sequencing project: providing services to taxonomists for standard genome sequencing and annotation.</title>
        <authorList>
            <consortium name="The Broad Institute Genomics Platform"/>
            <consortium name="The Broad Institute Genome Sequencing Center for Infectious Disease"/>
            <person name="Wu L."/>
            <person name="Ma J."/>
        </authorList>
    </citation>
    <scope>NUCLEOTIDE SEQUENCE [LARGE SCALE GENOMIC DNA]</scope>
    <source>
        <strain evidence="14 15">JCM 1405</strain>
    </source>
</reference>
<accession>A0ABN1IWU5</accession>
<keyword evidence="9 11" id="KW-0238">DNA-binding</keyword>
<dbReference type="InterPro" id="IPR042115">
    <property type="entry name" value="PriA_3primeBD_sf"/>
</dbReference>
<dbReference type="Pfam" id="PF00270">
    <property type="entry name" value="DEAD"/>
    <property type="match status" value="1"/>
</dbReference>
<evidence type="ECO:0000313" key="15">
    <source>
        <dbReference type="Proteomes" id="UP001500339"/>
    </source>
</evidence>
<evidence type="ECO:0000256" key="8">
    <source>
        <dbReference type="ARBA" id="ARBA00022840"/>
    </source>
</evidence>
<dbReference type="InterPro" id="IPR011545">
    <property type="entry name" value="DEAD/DEAH_box_helicase_dom"/>
</dbReference>
<proteinExistence type="inferred from homology"/>
<feature type="binding site" evidence="11">
    <location>
        <position position="477"/>
    </location>
    <ligand>
        <name>Zn(2+)</name>
        <dbReference type="ChEBI" id="CHEBI:29105"/>
        <label>1</label>
    </ligand>
</feature>
<comment type="similarity">
    <text evidence="11">Belongs to the helicase family. PriA subfamily.</text>
</comment>
<dbReference type="NCBIfam" id="TIGR00595">
    <property type="entry name" value="priA"/>
    <property type="match status" value="1"/>
</dbReference>
<dbReference type="InterPro" id="IPR040498">
    <property type="entry name" value="PriA_CRR"/>
</dbReference>
<dbReference type="NCBIfam" id="NF004066">
    <property type="entry name" value="PRK05580.1-3"/>
    <property type="match status" value="1"/>
</dbReference>
<dbReference type="Pfam" id="PF00271">
    <property type="entry name" value="Helicase_C"/>
    <property type="match status" value="1"/>
</dbReference>
<evidence type="ECO:0000256" key="11">
    <source>
        <dbReference type="HAMAP-Rule" id="MF_00983"/>
    </source>
</evidence>
<keyword evidence="5 11" id="KW-0378">Hydrolase</keyword>
<dbReference type="SMART" id="SM00490">
    <property type="entry name" value="HELICc"/>
    <property type="match status" value="1"/>
</dbReference>
<dbReference type="Pfam" id="PF18319">
    <property type="entry name" value="Zn_ribbon_PriA"/>
    <property type="match status" value="1"/>
</dbReference>
<dbReference type="InterPro" id="IPR027417">
    <property type="entry name" value="P-loop_NTPase"/>
</dbReference>
<name>A0ABN1IWU5_9CLOT</name>
<comment type="catalytic activity">
    <reaction evidence="11">
        <text>ATP + H2O = ADP + phosphate + H(+)</text>
        <dbReference type="Rhea" id="RHEA:13065"/>
        <dbReference type="ChEBI" id="CHEBI:15377"/>
        <dbReference type="ChEBI" id="CHEBI:15378"/>
        <dbReference type="ChEBI" id="CHEBI:30616"/>
        <dbReference type="ChEBI" id="CHEBI:43474"/>
        <dbReference type="ChEBI" id="CHEBI:456216"/>
        <dbReference type="EC" id="5.6.2.4"/>
    </reaction>
</comment>
<sequence length="733" mass="84617">MFKYAGIVINSNSIQLDKIFTYAIPINLIDKIQIGMRVYIPFGLGNKKVDGFVLELYEDMESSISLKSIIKIDSSFPKLREEDLKLIKAMKEKYLCTFMEGIKTIFPASLFKGIKHKKENYLFTNKELSDKFLKEPYITIYNEVKKNSGKYTKNFLSKELNLSLSSINTMIKHEFLLLKEFVVNRYNDREYSFYERKTLSSIQNEAVKTILDSQYKHFLIHGITGSGKTEVYMTLVEEMLNIEKESIILVPEIALTPQMVERFKGRFGRSITVFHSKLSDGEKYDEWLRVKEGKVKVAIGARSAVFLPFNNLGLIIIDEEHEGSYKSDSDPKYHAREIAEEKSKLYGCKVLLGTATPSVETYYRCNKGEIKLIELNSRADGAKLPEVKVVDMREELINNNKSVFSRELFKEIEEALERKEQIILFLNRRGFSTFVSCRKCGYVFKCNQCDISLTYHFAKENLLCHYCGNEQKISRTCPKCSSTYVKYFGVGTEKIEQEVKRAFPLSKVLRMDFDTTRRKNSYEEIYNSFKNGRADILIGTQMIAKGLDFKNVTLVGVIAADLSLNLPDFRASERTFQLITQVSGRAGRGEKPGKVIVQTYNPDSYAIRYSTENDYSSFYKEEIKIREIMNYPPYVDLMLINLSSENEDILIKNIQNVGINLKSFFNNNDKIELLGPCPCDISKINNNYRWQIIIKGNLTYKEKEYIKETIYSTLKDVYNSIRVSIDANPLSLI</sequence>
<feature type="domain" description="Helicase ATP-binding" evidence="12">
    <location>
        <begin position="209"/>
        <end position="375"/>
    </location>
</feature>
<dbReference type="InterPro" id="IPR005259">
    <property type="entry name" value="PriA"/>
</dbReference>
<evidence type="ECO:0000256" key="10">
    <source>
        <dbReference type="ARBA" id="ARBA00023235"/>
    </source>
</evidence>
<dbReference type="InterPro" id="IPR001650">
    <property type="entry name" value="Helicase_C-like"/>
</dbReference>
<dbReference type="PANTHER" id="PTHR30580:SF0">
    <property type="entry name" value="PRIMOSOMAL PROTEIN N"/>
    <property type="match status" value="1"/>
</dbReference>
<feature type="binding site" evidence="11">
    <location>
        <position position="467"/>
    </location>
    <ligand>
        <name>Zn(2+)</name>
        <dbReference type="ChEBI" id="CHEBI:29105"/>
        <label>2</label>
    </ligand>
</feature>
<dbReference type="Pfam" id="PF18074">
    <property type="entry name" value="PriA_C"/>
    <property type="match status" value="1"/>
</dbReference>
<keyword evidence="3 11" id="KW-0479">Metal-binding</keyword>
<evidence type="ECO:0000256" key="6">
    <source>
        <dbReference type="ARBA" id="ARBA00022806"/>
    </source>
</evidence>
<keyword evidence="8 11" id="KW-0067">ATP-binding</keyword>
<dbReference type="PROSITE" id="PS51192">
    <property type="entry name" value="HELICASE_ATP_BIND_1"/>
    <property type="match status" value="1"/>
</dbReference>
<dbReference type="CDD" id="cd18804">
    <property type="entry name" value="SF2_C_priA"/>
    <property type="match status" value="1"/>
</dbReference>
<dbReference type="HAMAP" id="MF_00983">
    <property type="entry name" value="PriA"/>
    <property type="match status" value="1"/>
</dbReference>
<dbReference type="EMBL" id="BAAACF010000001">
    <property type="protein sequence ID" value="GAA0722757.1"/>
    <property type="molecule type" value="Genomic_DNA"/>
</dbReference>
<gene>
    <name evidence="11 14" type="primary">priA</name>
    <name evidence="14" type="ORF">GCM10008905_14600</name>
</gene>
<evidence type="ECO:0000256" key="3">
    <source>
        <dbReference type="ARBA" id="ARBA00022723"/>
    </source>
</evidence>
<keyword evidence="15" id="KW-1185">Reference proteome</keyword>
<feature type="binding site" evidence="11">
    <location>
        <position position="480"/>
    </location>
    <ligand>
        <name>Zn(2+)</name>
        <dbReference type="ChEBI" id="CHEBI:29105"/>
        <label>1</label>
    </ligand>
</feature>
<keyword evidence="7 11" id="KW-0862">Zinc</keyword>
<comment type="function">
    <text evidence="11">Initiates the restart of stalled replication forks, which reloads the replicative helicase on sites other than the origin of replication. Recognizes and binds to abandoned replication forks and remodels them to uncover a helicase loading site. Promotes assembly of the primosome at these replication forks.</text>
</comment>
<evidence type="ECO:0000256" key="7">
    <source>
        <dbReference type="ARBA" id="ARBA00022833"/>
    </source>
</evidence>
<dbReference type="Gene3D" id="3.40.50.300">
    <property type="entry name" value="P-loop containing nucleotide triphosphate hydrolases"/>
    <property type="match status" value="2"/>
</dbReference>
<keyword evidence="10 11" id="KW-0413">Isomerase</keyword>
<dbReference type="Gene3D" id="3.40.1440.60">
    <property type="entry name" value="PriA, 3(prime) DNA-binding domain"/>
    <property type="match status" value="1"/>
</dbReference>
<feature type="binding site" evidence="11">
    <location>
        <position position="437"/>
    </location>
    <ligand>
        <name>Zn(2+)</name>
        <dbReference type="ChEBI" id="CHEBI:29105"/>
        <label>1</label>
    </ligand>
</feature>
<dbReference type="InterPro" id="IPR014001">
    <property type="entry name" value="Helicase_ATP-bd"/>
</dbReference>
<comment type="cofactor">
    <cofactor evidence="11">
        <name>Zn(2+)</name>
        <dbReference type="ChEBI" id="CHEBI:29105"/>
    </cofactor>
    <text evidence="11">Binds 2 zinc ions per subunit.</text>
</comment>
<dbReference type="EC" id="5.6.2.4" evidence="11"/>
<evidence type="ECO:0000256" key="4">
    <source>
        <dbReference type="ARBA" id="ARBA00022741"/>
    </source>
</evidence>
<dbReference type="Pfam" id="PF17764">
    <property type="entry name" value="PriA_3primeBD"/>
    <property type="match status" value="1"/>
</dbReference>
<comment type="subunit">
    <text evidence="11">Component of the replication restart primosome.</text>
</comment>
<feature type="binding site" evidence="11">
    <location>
        <position position="464"/>
    </location>
    <ligand>
        <name>Zn(2+)</name>
        <dbReference type="ChEBI" id="CHEBI:29105"/>
        <label>2</label>
    </ligand>
</feature>
<keyword evidence="6 11" id="KW-0347">Helicase</keyword>
<dbReference type="InterPro" id="IPR041222">
    <property type="entry name" value="PriA_3primeBD"/>
</dbReference>